<dbReference type="Pfam" id="PF09648">
    <property type="entry name" value="YycI"/>
    <property type="match status" value="1"/>
</dbReference>
<gene>
    <name evidence="3" type="ORF">GCM10007971_18730</name>
</gene>
<reference evidence="3" key="2">
    <citation type="submission" date="2020-09" db="EMBL/GenBank/DDBJ databases">
        <authorList>
            <person name="Sun Q."/>
            <person name="Ohkuma M."/>
        </authorList>
    </citation>
    <scope>NUCLEOTIDE SEQUENCE</scope>
    <source>
        <strain evidence="3">JCM 17251</strain>
    </source>
</reference>
<dbReference type="Proteomes" id="UP000624041">
    <property type="component" value="Unassembled WGS sequence"/>
</dbReference>
<comment type="caution">
    <text evidence="3">The sequence shown here is derived from an EMBL/GenBank/DDBJ whole genome shotgun (WGS) entry which is preliminary data.</text>
</comment>
<name>A0A917XYE2_9BACI</name>
<keyword evidence="1" id="KW-0812">Transmembrane</keyword>
<sequence length="305" mass="35288">MQWGNIKTLFILSFLILNIYLIFAFIDRQQDVGYLDNQELPIEDQLASEQITDDSKAVDVTELAYISVVQRELSDKDLEELDELEGQTIEVFNNNLIISQLDSPVKLSPNKSKDALEAAVLPHVLYGDEYVFAEWNEELNILMFFQEKENRPIYYNENGLLLVFLNDDNEVTHYSQTILGKAEVQGEPVQLNQPTQVIGQLFKANYLHRGDNVSDIEIGYYSRITAEGIQVFAPTWKVSVNEERDHFVNAIEGLIYESNQTEFLLNVIGEHMMRVNMLDEENDLRENFLPILEERLELDNRSETE</sequence>
<dbReference type="AlphaFoldDB" id="A0A917XYE2"/>
<reference evidence="3" key="1">
    <citation type="journal article" date="2014" name="Int. J. Syst. Evol. Microbiol.">
        <title>Complete genome sequence of Corynebacterium casei LMG S-19264T (=DSM 44701T), isolated from a smear-ripened cheese.</title>
        <authorList>
            <consortium name="US DOE Joint Genome Institute (JGI-PGF)"/>
            <person name="Walter F."/>
            <person name="Albersmeier A."/>
            <person name="Kalinowski J."/>
            <person name="Ruckert C."/>
        </authorList>
    </citation>
    <scope>NUCLEOTIDE SEQUENCE</scope>
    <source>
        <strain evidence="3">JCM 17251</strain>
    </source>
</reference>
<organism evidence="3 4">
    <name type="scientific">Oceanobacillus indicireducens</name>
    <dbReference type="NCBI Taxonomy" id="1004261"/>
    <lineage>
        <taxon>Bacteria</taxon>
        <taxon>Bacillati</taxon>
        <taxon>Bacillota</taxon>
        <taxon>Bacilli</taxon>
        <taxon>Bacillales</taxon>
        <taxon>Bacillaceae</taxon>
        <taxon>Oceanobacillus</taxon>
    </lineage>
</organism>
<keyword evidence="1" id="KW-1133">Transmembrane helix</keyword>
<dbReference type="GO" id="GO:0016020">
    <property type="term" value="C:membrane"/>
    <property type="evidence" value="ECO:0007669"/>
    <property type="project" value="InterPro"/>
</dbReference>
<keyword evidence="4" id="KW-1185">Reference proteome</keyword>
<dbReference type="RefSeq" id="WP_188856944.1">
    <property type="nucleotide sequence ID" value="NZ_BMOS01000011.1"/>
</dbReference>
<evidence type="ECO:0000259" key="2">
    <source>
        <dbReference type="Pfam" id="PF09648"/>
    </source>
</evidence>
<dbReference type="InterPro" id="IPR018604">
    <property type="entry name" value="YycI-like"/>
</dbReference>
<dbReference type="Gene3D" id="2.40.128.690">
    <property type="entry name" value="YycH protein, domain 3-like"/>
    <property type="match status" value="1"/>
</dbReference>
<dbReference type="EMBL" id="BMOS01000011">
    <property type="protein sequence ID" value="GGN57606.1"/>
    <property type="molecule type" value="Genomic_DNA"/>
</dbReference>
<evidence type="ECO:0000313" key="4">
    <source>
        <dbReference type="Proteomes" id="UP000624041"/>
    </source>
</evidence>
<evidence type="ECO:0000313" key="3">
    <source>
        <dbReference type="EMBL" id="GGN57606.1"/>
    </source>
</evidence>
<protein>
    <recommendedName>
        <fullName evidence="2">Regulatory protein YycH-like domain-containing protein</fullName>
    </recommendedName>
</protein>
<feature type="domain" description="Regulatory protein YycH-like" evidence="2">
    <location>
        <begin position="37"/>
        <end position="251"/>
    </location>
</feature>
<accession>A0A917XYE2</accession>
<evidence type="ECO:0000256" key="1">
    <source>
        <dbReference type="SAM" id="Phobius"/>
    </source>
</evidence>
<keyword evidence="1" id="KW-0472">Membrane</keyword>
<feature type="transmembrane region" description="Helical" evidence="1">
    <location>
        <begin position="6"/>
        <end position="26"/>
    </location>
</feature>
<proteinExistence type="predicted"/>